<dbReference type="PANTHER" id="PTHR21337">
    <property type="entry name" value="PHOSPHO-2-DEHYDRO-3-DEOXYHEPTONATE ALDOLASE 1, 2"/>
    <property type="match status" value="1"/>
</dbReference>
<dbReference type="RefSeq" id="XP_001751044.1">
    <property type="nucleotide sequence ID" value="XM_001750992.1"/>
</dbReference>
<dbReference type="GO" id="GO:0008652">
    <property type="term" value="P:amino acid biosynthetic process"/>
    <property type="evidence" value="ECO:0007669"/>
    <property type="project" value="UniProtKB-KW"/>
</dbReference>
<evidence type="ECO:0000256" key="5">
    <source>
        <dbReference type="PIRSR" id="PIRSR602480-1"/>
    </source>
</evidence>
<evidence type="ECO:0000256" key="1">
    <source>
        <dbReference type="ARBA" id="ARBA00004688"/>
    </source>
</evidence>
<comment type="similarity">
    <text evidence="2 6">Belongs to the class-II DAHP synthase family.</text>
</comment>
<dbReference type="eggNOG" id="ENOG502QPP7">
    <property type="taxonomic scope" value="Eukaryota"/>
</dbReference>
<evidence type="ECO:0000256" key="2">
    <source>
        <dbReference type="ARBA" id="ARBA00008911"/>
    </source>
</evidence>
<dbReference type="STRING" id="81824.A9VE96"/>
<dbReference type="OMA" id="TVAWVTD"/>
<dbReference type="KEGG" id="mbr:MONBRDRAFT_30543"/>
<comment type="cofactor">
    <cofactor evidence="5">
        <name>Mn(2+)</name>
        <dbReference type="ChEBI" id="CHEBI:29035"/>
    </cofactor>
    <cofactor evidence="5">
        <name>Co(2+)</name>
        <dbReference type="ChEBI" id="CHEBI:48828"/>
    </cofactor>
    <cofactor evidence="5">
        <name>Cd(2+)</name>
        <dbReference type="ChEBI" id="CHEBI:48775"/>
    </cofactor>
    <text evidence="5">Binds 1 divalent cation per subunit. The enzyme is active with manganese, cobalt or cadmium ions.</text>
</comment>
<accession>A9VE96</accession>
<feature type="binding site" evidence="5">
    <location>
        <position position="364"/>
    </location>
    <ligand>
        <name>Mn(2+)</name>
        <dbReference type="ChEBI" id="CHEBI:29035"/>
    </ligand>
</feature>
<dbReference type="GO" id="GO:0009423">
    <property type="term" value="P:chorismate biosynthetic process"/>
    <property type="evidence" value="ECO:0007669"/>
    <property type="project" value="UniProtKB-UniPathway"/>
</dbReference>
<reference evidence="8 9" key="1">
    <citation type="journal article" date="2008" name="Nature">
        <title>The genome of the choanoflagellate Monosiga brevicollis and the origin of metazoans.</title>
        <authorList>
            <consortium name="JGI Sequencing"/>
            <person name="King N."/>
            <person name="Westbrook M.J."/>
            <person name="Young S.L."/>
            <person name="Kuo A."/>
            <person name="Abedin M."/>
            <person name="Chapman J."/>
            <person name="Fairclough S."/>
            <person name="Hellsten U."/>
            <person name="Isogai Y."/>
            <person name="Letunic I."/>
            <person name="Marr M."/>
            <person name="Pincus D."/>
            <person name="Putnam N."/>
            <person name="Rokas A."/>
            <person name="Wright K.J."/>
            <person name="Zuzow R."/>
            <person name="Dirks W."/>
            <person name="Good M."/>
            <person name="Goodstein D."/>
            <person name="Lemons D."/>
            <person name="Li W."/>
            <person name="Lyons J.B."/>
            <person name="Morris A."/>
            <person name="Nichols S."/>
            <person name="Richter D.J."/>
            <person name="Salamov A."/>
            <person name="Bork P."/>
            <person name="Lim W.A."/>
            <person name="Manning G."/>
            <person name="Miller W.T."/>
            <person name="McGinnis W."/>
            <person name="Shapiro H."/>
            <person name="Tjian R."/>
            <person name="Grigoriev I.V."/>
            <person name="Rokhsar D."/>
        </authorList>
    </citation>
    <scope>NUCLEOTIDE SEQUENCE [LARGE SCALE GENOMIC DNA]</scope>
    <source>
        <strain evidence="9">MX1 / ATCC 50154</strain>
    </source>
</reference>
<dbReference type="PANTHER" id="PTHR21337:SF0">
    <property type="entry name" value="PHOSPHO-2-DEHYDRO-3-DEOXYHEPTONATE ALDOLASE"/>
    <property type="match status" value="1"/>
</dbReference>
<feature type="binding site" evidence="5">
    <location>
        <position position="260"/>
    </location>
    <ligand>
        <name>phosphoenolpyruvate</name>
        <dbReference type="ChEBI" id="CHEBI:58702"/>
    </ligand>
</feature>
<feature type="binding site" evidence="5">
    <location>
        <position position="135"/>
    </location>
    <ligand>
        <name>phosphoenolpyruvate</name>
        <dbReference type="ChEBI" id="CHEBI:58702"/>
    </ligand>
</feature>
<keyword evidence="3 6" id="KW-0808">Transferase</keyword>
<sequence length="391" mass="43828">MAEPAAKRALTEANDQGNGVEKSLDAAAATTWSPTSWRSFPIQQQPEYEDMPQLKQVCDDISRLPPIVQPAEIDRLKAQLGEVAAGRRFILQGGDCAERFMDCTPDRIEAKLKILLQMSLVMVWGARVPLVRIGRIAGQYMKPRSQALEKVDGQDVYTYKGDSINSFDLSARQPDPNRLREAFFYSTSTMNYVRSLLSSGFADLHHPDTWDLSFVKVGDKRKIYEDVIAVGPTTVISELIDLVRKINPTDEPGRITLITRFGHDKVQELLPPVIRAIKAANITVAWECDPMHGNTRKADGGIKTRSFDHILKELLTTFDVHRDEQSWLGGIHFELTGDDVTECTGGSTGLRDADLAANYESFCDPRLNCHQSLEMAFLMAERLKQVRHHST</sequence>
<feature type="compositionally biased region" description="Basic and acidic residues" evidence="7">
    <location>
        <begin position="1"/>
        <end position="10"/>
    </location>
</feature>
<dbReference type="GO" id="GO:0003849">
    <property type="term" value="F:3-deoxy-7-phosphoheptulonate synthase activity"/>
    <property type="evidence" value="ECO:0000318"/>
    <property type="project" value="GO_Central"/>
</dbReference>
<evidence type="ECO:0000256" key="4">
    <source>
        <dbReference type="ARBA" id="ARBA00047508"/>
    </source>
</evidence>
<dbReference type="EC" id="2.5.1.54" evidence="6"/>
<dbReference type="InParanoid" id="A9VE96"/>
<dbReference type="EMBL" id="CH991600">
    <property type="protein sequence ID" value="EDQ84149.1"/>
    <property type="molecule type" value="Genomic_DNA"/>
</dbReference>
<evidence type="ECO:0000256" key="3">
    <source>
        <dbReference type="ARBA" id="ARBA00022679"/>
    </source>
</evidence>
<keyword evidence="6" id="KW-0057">Aromatic amino acid biosynthesis</keyword>
<feature type="binding site" evidence="5">
    <location>
        <position position="334"/>
    </location>
    <ligand>
        <name>Mn(2+)</name>
        <dbReference type="ChEBI" id="CHEBI:29035"/>
    </ligand>
</feature>
<evidence type="ECO:0000256" key="7">
    <source>
        <dbReference type="SAM" id="MobiDB-lite"/>
    </source>
</evidence>
<evidence type="ECO:0000256" key="6">
    <source>
        <dbReference type="RuleBase" id="RU363071"/>
    </source>
</evidence>
<dbReference type="Gene3D" id="3.20.20.70">
    <property type="entry name" value="Aldolase class I"/>
    <property type="match status" value="2"/>
</dbReference>
<dbReference type="SUPFAM" id="SSF51569">
    <property type="entry name" value="Aldolase"/>
    <property type="match status" value="1"/>
</dbReference>
<proteinExistence type="inferred from homology"/>
<evidence type="ECO:0000313" key="8">
    <source>
        <dbReference type="EMBL" id="EDQ84149.1"/>
    </source>
</evidence>
<protein>
    <recommendedName>
        <fullName evidence="6">Phospho-2-dehydro-3-deoxyheptonate aldolase</fullName>
        <ecNumber evidence="6">2.5.1.54</ecNumber>
    </recommendedName>
</protein>
<keyword evidence="5" id="KW-0104">Cadmium</keyword>
<keyword evidence="9" id="KW-1185">Reference proteome</keyword>
<dbReference type="UniPathway" id="UPA00053">
    <property type="reaction ID" value="UER00084"/>
</dbReference>
<dbReference type="AlphaFoldDB" id="A9VE96"/>
<comment type="pathway">
    <text evidence="1 6">Metabolic intermediate biosynthesis; chorismate biosynthesis; chorismate from D-erythrose 4-phosphate and phosphoenolpyruvate: step 1/7.</text>
</comment>
<keyword evidence="5" id="KW-0170">Cobalt</keyword>
<feature type="region of interest" description="Disordered" evidence="7">
    <location>
        <begin position="1"/>
        <end position="36"/>
    </location>
</feature>
<keyword evidence="5" id="KW-0464">Manganese</keyword>
<dbReference type="Pfam" id="PF01474">
    <property type="entry name" value="DAHP_synth_2"/>
    <property type="match status" value="2"/>
</dbReference>
<organism evidence="8 9">
    <name type="scientific">Monosiga brevicollis</name>
    <name type="common">Choanoflagellate</name>
    <dbReference type="NCBI Taxonomy" id="81824"/>
    <lineage>
        <taxon>Eukaryota</taxon>
        <taxon>Choanoflagellata</taxon>
        <taxon>Craspedida</taxon>
        <taxon>Salpingoecidae</taxon>
        <taxon>Monosiga</taxon>
    </lineage>
</organism>
<feature type="binding site" evidence="5">
    <location>
        <position position="96"/>
    </location>
    <ligand>
        <name>Mn(2+)</name>
        <dbReference type="ChEBI" id="CHEBI:29035"/>
    </ligand>
</feature>
<keyword evidence="6" id="KW-0028">Amino-acid biosynthesis</keyword>
<name>A9VE96_MONBE</name>
<dbReference type="InterPro" id="IPR013785">
    <property type="entry name" value="Aldolase_TIM"/>
</dbReference>
<dbReference type="GeneID" id="5896305"/>
<dbReference type="GO" id="GO:0009073">
    <property type="term" value="P:aromatic amino acid family biosynthetic process"/>
    <property type="evidence" value="ECO:0007669"/>
    <property type="project" value="UniProtKB-KW"/>
</dbReference>
<feature type="binding site" evidence="5">
    <location>
        <position position="292"/>
    </location>
    <ligand>
        <name>Mn(2+)</name>
        <dbReference type="ChEBI" id="CHEBI:29035"/>
    </ligand>
</feature>
<evidence type="ECO:0000313" key="9">
    <source>
        <dbReference type="Proteomes" id="UP000001357"/>
    </source>
</evidence>
<gene>
    <name evidence="8" type="ORF">MONBRDRAFT_30543</name>
</gene>
<dbReference type="InterPro" id="IPR002480">
    <property type="entry name" value="DAHP_synth_2"/>
</dbReference>
<dbReference type="Proteomes" id="UP000001357">
    <property type="component" value="Unassembled WGS sequence"/>
</dbReference>
<comment type="catalytic activity">
    <reaction evidence="4 6">
        <text>D-erythrose 4-phosphate + phosphoenolpyruvate + H2O = 7-phospho-2-dehydro-3-deoxy-D-arabino-heptonate + phosphate</text>
        <dbReference type="Rhea" id="RHEA:14717"/>
        <dbReference type="ChEBI" id="CHEBI:15377"/>
        <dbReference type="ChEBI" id="CHEBI:16897"/>
        <dbReference type="ChEBI" id="CHEBI:43474"/>
        <dbReference type="ChEBI" id="CHEBI:58394"/>
        <dbReference type="ChEBI" id="CHEBI:58702"/>
        <dbReference type="EC" id="2.5.1.54"/>
    </reaction>
</comment>